<proteinExistence type="predicted"/>
<dbReference type="Proteomes" id="UP000030101">
    <property type="component" value="Unassembled WGS sequence"/>
</dbReference>
<name>A0ABR4XKW4_9PORP</name>
<comment type="caution">
    <text evidence="3">The sequence shown here is derived from an EMBL/GenBank/DDBJ whole genome shotgun (WGS) entry which is preliminary data.</text>
</comment>
<keyword evidence="2" id="KW-0472">Membrane</keyword>
<accession>A0ABR4XKW4</accession>
<reference evidence="3 4" key="1">
    <citation type="submission" date="2014-08" db="EMBL/GenBank/DDBJ databases">
        <title>Porphyromonas canoris strain:OH2762 Genome sequencing.</title>
        <authorList>
            <person name="Wallis C."/>
            <person name="Deusch O."/>
            <person name="O'Flynn C."/>
            <person name="Davis I."/>
            <person name="Jospin G."/>
            <person name="Darling A.E."/>
            <person name="Coil D.A."/>
            <person name="Alexiev A."/>
            <person name="Horsfall A."/>
            <person name="Kirkwood N."/>
            <person name="Harris S."/>
            <person name="Eisen J.A."/>
        </authorList>
    </citation>
    <scope>NUCLEOTIDE SEQUENCE [LARGE SCALE GENOMIC DNA]</scope>
    <source>
        <strain evidence="4">COT-108 OH2762</strain>
    </source>
</reference>
<feature type="transmembrane region" description="Helical" evidence="2">
    <location>
        <begin position="6"/>
        <end position="28"/>
    </location>
</feature>
<evidence type="ECO:0000313" key="4">
    <source>
        <dbReference type="Proteomes" id="UP000030101"/>
    </source>
</evidence>
<evidence type="ECO:0000313" key="3">
    <source>
        <dbReference type="EMBL" id="KGN92418.1"/>
    </source>
</evidence>
<protein>
    <recommendedName>
        <fullName evidence="5">Conjugal transfer protein</fullName>
    </recommendedName>
</protein>
<feature type="compositionally biased region" description="Basic and acidic residues" evidence="1">
    <location>
        <begin position="227"/>
        <end position="237"/>
    </location>
</feature>
<dbReference type="EMBL" id="JQZV01000010">
    <property type="protein sequence ID" value="KGN92418.1"/>
    <property type="molecule type" value="Genomic_DNA"/>
</dbReference>
<keyword evidence="2" id="KW-1133">Transmembrane helix</keyword>
<feature type="region of interest" description="Disordered" evidence="1">
    <location>
        <begin position="37"/>
        <end position="124"/>
    </location>
</feature>
<keyword evidence="4" id="KW-1185">Reference proteome</keyword>
<feature type="region of interest" description="Disordered" evidence="1">
    <location>
        <begin position="227"/>
        <end position="252"/>
    </location>
</feature>
<keyword evidence="2" id="KW-0812">Transmembrane</keyword>
<sequence>MQTILLNVLLCLGIIWLLLLIRYTYYYIQFSRREDRKAAKTNGDKIPTAEETKQKPEEAHTLVGKSKGLSSEDFPKLPAIPKTEVSATQANTFAPPKAQEGGEVSDTTEEAPSDEPSISKEENEMQVAFTTDEVDEDEVAKEEMLLTRDPMPEVSPSAILARDLVRMGRWSKNDEELDEEDETEVQDTLSKVQGTDLMEKYLENLKAEEGKHSKLLAFVRKAEEKQRQAEELGDERTQTINTNDTHPLDYYL</sequence>
<evidence type="ECO:0008006" key="5">
    <source>
        <dbReference type="Google" id="ProtNLM"/>
    </source>
</evidence>
<gene>
    <name evidence="3" type="ORF">HQ43_05195</name>
</gene>
<evidence type="ECO:0000256" key="1">
    <source>
        <dbReference type="SAM" id="MobiDB-lite"/>
    </source>
</evidence>
<feature type="compositionally biased region" description="Basic and acidic residues" evidence="1">
    <location>
        <begin position="47"/>
        <end position="60"/>
    </location>
</feature>
<evidence type="ECO:0000256" key="2">
    <source>
        <dbReference type="SAM" id="Phobius"/>
    </source>
</evidence>
<organism evidence="3 4">
    <name type="scientific">Porphyromonas canoris</name>
    <dbReference type="NCBI Taxonomy" id="36875"/>
    <lineage>
        <taxon>Bacteria</taxon>
        <taxon>Pseudomonadati</taxon>
        <taxon>Bacteroidota</taxon>
        <taxon>Bacteroidia</taxon>
        <taxon>Bacteroidales</taxon>
        <taxon>Porphyromonadaceae</taxon>
        <taxon>Porphyromonas</taxon>
    </lineage>
</organism>